<sequence length="380" mass="38358">MSRRVALLALALVLVGCAGPSAVSTTASPVAAAPVPTRPVGVAWRWTSPAPLHDVLRAGAGVVAVDDEGVTALDGSSGAERWRYAVPGRRLTAAQAGPDGRSLVLLHDGGSVTVLDALTGAPRWADEVDGEPVPLLTDTVVVLARSSAGGVEREARDLATGDRLWTRGTAPGCEERTVDAQWSLGTVPAAARCAGRTVLRGLDERTGDDRWTVDAEPSEAAGGAGLASATDGTLVVVTGPEPRLLVDPRTGSVRARVPRVAGSPLLGAGLPRIELLNRIVPAVAVLDLASGTAVPTPPTACADPALLVLPATTVQACSDELGDSAVVGTGPPIELGALAPDDGAPLGRPARTPEDPVLVAAPGAVVVANRSSRTVVVGLR</sequence>
<dbReference type="InterPro" id="IPR015943">
    <property type="entry name" value="WD40/YVTN_repeat-like_dom_sf"/>
</dbReference>
<reference evidence="3 4" key="1">
    <citation type="submission" date="2024-03" db="EMBL/GenBank/DDBJ databases">
        <title>Actinomycetospora sp. OC33-EN08, a novel actinomycete isolated from wild orchid (Aerides multiflora).</title>
        <authorList>
            <person name="Suriyachadkun C."/>
        </authorList>
    </citation>
    <scope>NUCLEOTIDE SEQUENCE [LARGE SCALE GENOMIC DNA]</scope>
    <source>
        <strain evidence="3 4">OC33-EN08</strain>
    </source>
</reference>
<dbReference type="PROSITE" id="PS51257">
    <property type="entry name" value="PROKAR_LIPOPROTEIN"/>
    <property type="match status" value="1"/>
</dbReference>
<dbReference type="Proteomes" id="UP001385809">
    <property type="component" value="Unassembled WGS sequence"/>
</dbReference>
<organism evidence="3 4">
    <name type="scientific">Actinomycetospora aurantiaca</name>
    <dbReference type="NCBI Taxonomy" id="3129233"/>
    <lineage>
        <taxon>Bacteria</taxon>
        <taxon>Bacillati</taxon>
        <taxon>Actinomycetota</taxon>
        <taxon>Actinomycetes</taxon>
        <taxon>Pseudonocardiales</taxon>
        <taxon>Pseudonocardiaceae</taxon>
        <taxon>Actinomycetospora</taxon>
    </lineage>
</organism>
<keyword evidence="1" id="KW-0732">Signal</keyword>
<dbReference type="Gene3D" id="2.130.10.10">
    <property type="entry name" value="YVTN repeat-like/Quinoprotein amine dehydrogenase"/>
    <property type="match status" value="1"/>
</dbReference>
<dbReference type="Pfam" id="PF13360">
    <property type="entry name" value="PQQ_2"/>
    <property type="match status" value="2"/>
</dbReference>
<evidence type="ECO:0000313" key="3">
    <source>
        <dbReference type="EMBL" id="MEJ2867855.1"/>
    </source>
</evidence>
<keyword evidence="4" id="KW-1185">Reference proteome</keyword>
<feature type="signal peptide" evidence="1">
    <location>
        <begin position="1"/>
        <end position="32"/>
    </location>
</feature>
<feature type="chain" id="PRO_5045412994" evidence="1">
    <location>
        <begin position="33"/>
        <end position="380"/>
    </location>
</feature>
<feature type="domain" description="Pyrrolo-quinoline quinone repeat" evidence="2">
    <location>
        <begin position="67"/>
        <end position="169"/>
    </location>
</feature>
<dbReference type="RefSeq" id="WP_337694462.1">
    <property type="nucleotide sequence ID" value="NZ_JBBEGN010000003.1"/>
</dbReference>
<dbReference type="SUPFAM" id="SSF50998">
    <property type="entry name" value="Quinoprotein alcohol dehydrogenase-like"/>
    <property type="match status" value="1"/>
</dbReference>
<name>A0ABU8MMD3_9PSEU</name>
<comment type="caution">
    <text evidence="3">The sequence shown here is derived from an EMBL/GenBank/DDBJ whole genome shotgun (WGS) entry which is preliminary data.</text>
</comment>
<dbReference type="InterPro" id="IPR011047">
    <property type="entry name" value="Quinoprotein_ADH-like_sf"/>
</dbReference>
<accession>A0ABU8MMD3</accession>
<gene>
    <name evidence="3" type="ORF">WCD74_08775</name>
</gene>
<feature type="domain" description="Pyrrolo-quinoline quinone repeat" evidence="2">
    <location>
        <begin position="198"/>
        <end position="296"/>
    </location>
</feature>
<evidence type="ECO:0000313" key="4">
    <source>
        <dbReference type="Proteomes" id="UP001385809"/>
    </source>
</evidence>
<dbReference type="EMBL" id="JBBEGN010000003">
    <property type="protein sequence ID" value="MEJ2867855.1"/>
    <property type="molecule type" value="Genomic_DNA"/>
</dbReference>
<evidence type="ECO:0000259" key="2">
    <source>
        <dbReference type="Pfam" id="PF13360"/>
    </source>
</evidence>
<dbReference type="InterPro" id="IPR002372">
    <property type="entry name" value="PQQ_rpt_dom"/>
</dbReference>
<evidence type="ECO:0000256" key="1">
    <source>
        <dbReference type="SAM" id="SignalP"/>
    </source>
</evidence>
<protein>
    <submittedName>
        <fullName evidence="3">PQQ-binding-like beta-propeller repeat protein</fullName>
    </submittedName>
</protein>
<proteinExistence type="predicted"/>